<proteinExistence type="predicted"/>
<comment type="caution">
    <text evidence="7">The sequence shown here is derived from an EMBL/GenBank/DDBJ whole genome shotgun (WGS) entry which is preliminary data.</text>
</comment>
<evidence type="ECO:0000313" key="8">
    <source>
        <dbReference type="Proteomes" id="UP000654370"/>
    </source>
</evidence>
<feature type="transmembrane region" description="Helical" evidence="6">
    <location>
        <begin position="102"/>
        <end position="126"/>
    </location>
</feature>
<protein>
    <recommendedName>
        <fullName evidence="9">G-protein coupled receptors family 2 profile 2 domain-containing protein</fullName>
    </recommendedName>
</protein>
<feature type="transmembrane region" description="Helical" evidence="6">
    <location>
        <begin position="70"/>
        <end position="90"/>
    </location>
</feature>
<evidence type="ECO:0000256" key="4">
    <source>
        <dbReference type="ARBA" id="ARBA00023136"/>
    </source>
</evidence>
<dbReference type="GO" id="GO:0007189">
    <property type="term" value="P:adenylate cyclase-activating G protein-coupled receptor signaling pathway"/>
    <property type="evidence" value="ECO:0007669"/>
    <property type="project" value="TreeGrafter"/>
</dbReference>
<evidence type="ECO:0000256" key="2">
    <source>
        <dbReference type="ARBA" id="ARBA00022692"/>
    </source>
</evidence>
<evidence type="ECO:0000256" key="1">
    <source>
        <dbReference type="ARBA" id="ARBA00004141"/>
    </source>
</evidence>
<evidence type="ECO:0000313" key="7">
    <source>
        <dbReference type="EMBL" id="KAG2176499.1"/>
    </source>
</evidence>
<evidence type="ECO:0000256" key="5">
    <source>
        <dbReference type="SAM" id="MobiDB-lite"/>
    </source>
</evidence>
<feature type="transmembrane region" description="Helical" evidence="6">
    <location>
        <begin position="256"/>
        <end position="276"/>
    </location>
</feature>
<feature type="compositionally biased region" description="Polar residues" evidence="5">
    <location>
        <begin position="365"/>
        <end position="378"/>
    </location>
</feature>
<sequence length="542" mass="60501">MYNKSISPLGAHDADIPDLTFSSQFEFEVITQLNVICNSISIVCGMIVLTITAALRIYNKKLVDRVSLRLNAAVSATDVVNSIALLIYTFEDEEGNSCKFSAFLIIWLSNQYIFLTTAIAFNLQWLFLHNRSLGNLEIWYFVCAIGFALLTAIIPLAAGKLGFDQAQTYCWYTPSYTRQTQGFEWGTYIAPQLACLIYCLVVVVIVAIKLKRDKQALDRQLRTPWMGNDWQKDPAYQMEARLRKNQRSINRVVRRILLYPLVPIITQTGFIASEIWMYRHLEANFALNVWGVSLKALPGFFNLIAFSVDPAIYNVAMTIINDLIVKYGDQPKSSGPHNSLDEAARRRPVDSDGVNENMSEPPIASYQTESTYNETPPTTKGRRVMRWIVRNWLVPAARGQNSFIQASSSDEQEPQADIEQQDYEHKEAAPNEIPHMATGIAELGESSVHPATMTLGTSVGSETTAISRPMSDASYLTAMPVAVPSHSGSQSGASSIVVDAVSRQSHPTIGSTLYTVSTPTSSQMTPRHRRLTITGREMYREL</sequence>
<dbReference type="Proteomes" id="UP000654370">
    <property type="component" value="Unassembled WGS sequence"/>
</dbReference>
<dbReference type="GO" id="GO:0005886">
    <property type="term" value="C:plasma membrane"/>
    <property type="evidence" value="ECO:0007669"/>
    <property type="project" value="TreeGrafter"/>
</dbReference>
<feature type="transmembrane region" description="Helical" evidence="6">
    <location>
        <begin position="188"/>
        <end position="210"/>
    </location>
</feature>
<feature type="transmembrane region" description="Helical" evidence="6">
    <location>
        <begin position="33"/>
        <end position="58"/>
    </location>
</feature>
<keyword evidence="4 6" id="KW-0472">Membrane</keyword>
<name>A0A8H7UEJ4_MORIS</name>
<dbReference type="OrthoDB" id="2282627at2759"/>
<dbReference type="EMBL" id="JAEPQZ010000010">
    <property type="protein sequence ID" value="KAG2176499.1"/>
    <property type="molecule type" value="Genomic_DNA"/>
</dbReference>
<evidence type="ECO:0008006" key="9">
    <source>
        <dbReference type="Google" id="ProtNLM"/>
    </source>
</evidence>
<dbReference type="Gene3D" id="1.20.1070.10">
    <property type="entry name" value="Rhodopsin 7-helix transmembrane proteins"/>
    <property type="match status" value="1"/>
</dbReference>
<keyword evidence="8" id="KW-1185">Reference proteome</keyword>
<dbReference type="AlphaFoldDB" id="A0A8H7UEJ4"/>
<evidence type="ECO:0000256" key="6">
    <source>
        <dbReference type="SAM" id="Phobius"/>
    </source>
</evidence>
<keyword evidence="2 6" id="KW-0812">Transmembrane</keyword>
<dbReference type="GO" id="GO:0004930">
    <property type="term" value="F:G protein-coupled receptor activity"/>
    <property type="evidence" value="ECO:0007669"/>
    <property type="project" value="TreeGrafter"/>
</dbReference>
<evidence type="ECO:0000256" key="3">
    <source>
        <dbReference type="ARBA" id="ARBA00022989"/>
    </source>
</evidence>
<dbReference type="PANTHER" id="PTHR23112">
    <property type="entry name" value="G PROTEIN-COUPLED RECEPTOR 157-RELATED"/>
    <property type="match status" value="1"/>
</dbReference>
<dbReference type="PANTHER" id="PTHR23112:SF0">
    <property type="entry name" value="TRANSMEMBRANE PROTEIN 116"/>
    <property type="match status" value="1"/>
</dbReference>
<feature type="compositionally biased region" description="Basic and acidic residues" evidence="5">
    <location>
        <begin position="339"/>
        <end position="350"/>
    </location>
</feature>
<feature type="region of interest" description="Disordered" evidence="5">
    <location>
        <begin position="332"/>
        <end position="379"/>
    </location>
</feature>
<comment type="subcellular location">
    <subcellularLocation>
        <location evidence="1">Membrane</location>
        <topology evidence="1">Multi-pass membrane protein</topology>
    </subcellularLocation>
</comment>
<gene>
    <name evidence="7" type="ORF">INT43_005739</name>
</gene>
<keyword evidence="3 6" id="KW-1133">Transmembrane helix</keyword>
<feature type="transmembrane region" description="Helical" evidence="6">
    <location>
        <begin position="138"/>
        <end position="158"/>
    </location>
</feature>
<accession>A0A8H7UEJ4</accession>
<organism evidence="7 8">
    <name type="scientific">Mortierella isabellina</name>
    <name type="common">Filamentous fungus</name>
    <name type="synonym">Umbelopsis isabellina</name>
    <dbReference type="NCBI Taxonomy" id="91625"/>
    <lineage>
        <taxon>Eukaryota</taxon>
        <taxon>Fungi</taxon>
        <taxon>Fungi incertae sedis</taxon>
        <taxon>Mucoromycota</taxon>
        <taxon>Mucoromycotina</taxon>
        <taxon>Umbelopsidomycetes</taxon>
        <taxon>Umbelopsidales</taxon>
        <taxon>Umbelopsidaceae</taxon>
        <taxon>Umbelopsis</taxon>
    </lineage>
</organism>
<reference evidence="7" key="1">
    <citation type="submission" date="2020-12" db="EMBL/GenBank/DDBJ databases">
        <title>Metabolic potential, ecology and presence of endohyphal bacteria is reflected in genomic diversity of Mucoromycotina.</title>
        <authorList>
            <person name="Muszewska A."/>
            <person name="Okrasinska A."/>
            <person name="Steczkiewicz K."/>
            <person name="Drgas O."/>
            <person name="Orlowska M."/>
            <person name="Perlinska-Lenart U."/>
            <person name="Aleksandrzak-Piekarczyk T."/>
            <person name="Szatraj K."/>
            <person name="Zielenkiewicz U."/>
            <person name="Pilsyk S."/>
            <person name="Malc E."/>
            <person name="Mieczkowski P."/>
            <person name="Kruszewska J.S."/>
            <person name="Biernat P."/>
            <person name="Pawlowska J."/>
        </authorList>
    </citation>
    <scope>NUCLEOTIDE SEQUENCE</scope>
    <source>
        <strain evidence="7">WA0000067209</strain>
    </source>
</reference>